<protein>
    <submittedName>
        <fullName evidence="2">Uncharacterized protein</fullName>
    </submittedName>
</protein>
<feature type="transmembrane region" description="Helical" evidence="1">
    <location>
        <begin position="54"/>
        <end position="75"/>
    </location>
</feature>
<gene>
    <name evidence="2" type="ORF">C5Q96_07080</name>
</gene>
<evidence type="ECO:0000313" key="2">
    <source>
        <dbReference type="EMBL" id="AVM48624.1"/>
    </source>
</evidence>
<dbReference type="AlphaFoldDB" id="A0A2S0L5Y2"/>
<evidence type="ECO:0000256" key="1">
    <source>
        <dbReference type="SAM" id="Phobius"/>
    </source>
</evidence>
<keyword evidence="1" id="KW-0472">Membrane</keyword>
<dbReference type="EMBL" id="CP027228">
    <property type="protein sequence ID" value="AVM48624.1"/>
    <property type="molecule type" value="Genomic_DNA"/>
</dbReference>
<dbReference type="RefSeq" id="WP_106057679.1">
    <property type="nucleotide sequence ID" value="NZ_CP027228.1"/>
</dbReference>
<organism evidence="2 3">
    <name type="scientific">Mogibacterium diversum</name>
    <dbReference type="NCBI Taxonomy" id="114527"/>
    <lineage>
        <taxon>Bacteria</taxon>
        <taxon>Bacillati</taxon>
        <taxon>Bacillota</taxon>
        <taxon>Clostridia</taxon>
        <taxon>Peptostreptococcales</taxon>
        <taxon>Anaerovoracaceae</taxon>
        <taxon>Mogibacterium</taxon>
    </lineage>
</organism>
<keyword evidence="1" id="KW-1133">Transmembrane helix</keyword>
<dbReference type="Proteomes" id="UP000237883">
    <property type="component" value="Chromosome"/>
</dbReference>
<reference evidence="3" key="1">
    <citation type="submission" date="2018-02" db="EMBL/GenBank/DDBJ databases">
        <authorList>
            <person name="Holder M.E."/>
            <person name="Ajami N.J."/>
            <person name="Petrosino J.F."/>
        </authorList>
    </citation>
    <scope>NUCLEOTIDE SEQUENCE [LARGE SCALE GENOMIC DNA]</scope>
    <source>
        <strain evidence="3">CCUG 47132</strain>
    </source>
</reference>
<accession>A0A2S0L5Y2</accession>
<keyword evidence="1" id="KW-0812">Transmembrane</keyword>
<keyword evidence="3" id="KW-1185">Reference proteome</keyword>
<proteinExistence type="predicted"/>
<dbReference type="KEGG" id="mdv:C5Q96_07080"/>
<sequence length="81" mass="9119">MKQSKKKIVLKVRNIKIESVNPGIIGFVGDFLSEIPFWIHGGLMRLEKSKHKNLIEFCISCISAVIGSLLALLILRKTGWL</sequence>
<name>A0A2S0L5Y2_9FIRM</name>
<evidence type="ECO:0000313" key="3">
    <source>
        <dbReference type="Proteomes" id="UP000237883"/>
    </source>
</evidence>
<dbReference type="GeneID" id="78392025"/>